<dbReference type="EMBL" id="BK015835">
    <property type="protein sequence ID" value="DAE27332.1"/>
    <property type="molecule type" value="Genomic_DNA"/>
</dbReference>
<reference evidence="1" key="1">
    <citation type="journal article" date="2021" name="Proc. Natl. Acad. Sci. U.S.A.">
        <title>A Catalog of Tens of Thousands of Viruses from Human Metagenomes Reveals Hidden Associations with Chronic Diseases.</title>
        <authorList>
            <person name="Tisza M.J."/>
            <person name="Buck C.B."/>
        </authorList>
    </citation>
    <scope>NUCLEOTIDE SEQUENCE</scope>
    <source>
        <strain evidence="1">Ct8MV80</strain>
    </source>
</reference>
<sequence>MEISKVQLPNREVYQIKDEYFRHMINVLLGIEEPDERDIK</sequence>
<proteinExistence type="predicted"/>
<evidence type="ECO:0000313" key="1">
    <source>
        <dbReference type="EMBL" id="DAE27332.1"/>
    </source>
</evidence>
<name>A0A8S5R8M9_9VIRU</name>
<organism evidence="1">
    <name type="scientific">virus sp. ct8MV80</name>
    <dbReference type="NCBI Taxonomy" id="2826793"/>
    <lineage>
        <taxon>Viruses</taxon>
    </lineage>
</organism>
<accession>A0A8S5R8M9</accession>
<protein>
    <submittedName>
        <fullName evidence="1">Uncharacterized protein</fullName>
    </submittedName>
</protein>